<feature type="domain" description="Sushi" evidence="15">
    <location>
        <begin position="1097"/>
        <end position="1153"/>
    </location>
</feature>
<feature type="domain" description="Protein kinase" evidence="14">
    <location>
        <begin position="1998"/>
        <end position="2270"/>
    </location>
</feature>
<keyword evidence="3 10" id="KW-0547">Nucleotide-binding</keyword>
<comment type="catalytic activity">
    <reaction evidence="8">
        <text>L-tyrosyl-[protein] + ATP = O-phospho-L-tyrosyl-[protein] + ADP + H(+)</text>
        <dbReference type="Rhea" id="RHEA:10596"/>
        <dbReference type="Rhea" id="RHEA-COMP:10136"/>
        <dbReference type="Rhea" id="RHEA-COMP:20101"/>
        <dbReference type="ChEBI" id="CHEBI:15378"/>
        <dbReference type="ChEBI" id="CHEBI:30616"/>
        <dbReference type="ChEBI" id="CHEBI:46858"/>
        <dbReference type="ChEBI" id="CHEBI:61978"/>
        <dbReference type="ChEBI" id="CHEBI:456216"/>
        <dbReference type="EC" id="2.7.10.1"/>
    </reaction>
</comment>
<dbReference type="PROSITE" id="PS50011">
    <property type="entry name" value="PROTEIN_KINASE_DOM"/>
    <property type="match status" value="3"/>
</dbReference>
<evidence type="ECO:0000256" key="3">
    <source>
        <dbReference type="ARBA" id="ARBA00022741"/>
    </source>
</evidence>
<dbReference type="GO" id="GO:0043235">
    <property type="term" value="C:receptor complex"/>
    <property type="evidence" value="ECO:0007669"/>
    <property type="project" value="TreeGrafter"/>
</dbReference>
<evidence type="ECO:0000256" key="7">
    <source>
        <dbReference type="ARBA" id="ARBA00023157"/>
    </source>
</evidence>
<feature type="disulfide bond" evidence="9">
    <location>
        <begin position="225"/>
        <end position="252"/>
    </location>
</feature>
<dbReference type="SUPFAM" id="SSF56112">
    <property type="entry name" value="Protein kinase-like (PK-like)"/>
    <property type="match status" value="3"/>
</dbReference>
<feature type="domain" description="Protein kinase" evidence="14">
    <location>
        <begin position="540"/>
        <end position="796"/>
    </location>
</feature>
<keyword evidence="5 10" id="KW-0067">ATP-binding</keyword>
<comment type="subcellular location">
    <subcellularLocation>
        <location evidence="1">Membrane</location>
        <topology evidence="1">Single-pass membrane protein</topology>
    </subcellularLocation>
</comment>
<keyword evidence="9" id="KW-0768">Sushi</keyword>
<keyword evidence="6" id="KW-0829">Tyrosine-protein kinase</keyword>
<evidence type="ECO:0000256" key="13">
    <source>
        <dbReference type="SAM" id="SignalP"/>
    </source>
</evidence>
<keyword evidence="12" id="KW-0472">Membrane</keyword>
<keyword evidence="12" id="KW-1133">Transmembrane helix</keyword>
<dbReference type="GO" id="GO:0005524">
    <property type="term" value="F:ATP binding"/>
    <property type="evidence" value="ECO:0007669"/>
    <property type="project" value="UniProtKB-UniRule"/>
</dbReference>
<dbReference type="CDD" id="cd00033">
    <property type="entry name" value="CCP"/>
    <property type="match status" value="4"/>
</dbReference>
<dbReference type="InterPro" id="IPR017441">
    <property type="entry name" value="Protein_kinase_ATP_BS"/>
</dbReference>
<dbReference type="GO" id="GO:0005886">
    <property type="term" value="C:plasma membrane"/>
    <property type="evidence" value="ECO:0007669"/>
    <property type="project" value="TreeGrafter"/>
</dbReference>
<dbReference type="InterPro" id="IPR050122">
    <property type="entry name" value="RTK"/>
</dbReference>
<reference evidence="16" key="1">
    <citation type="submission" date="2017-05" db="UniProtKB">
        <authorList>
            <consortium name="EnsemblMetazoa"/>
        </authorList>
    </citation>
    <scope>IDENTIFICATION</scope>
</reference>
<dbReference type="SMART" id="SM00032">
    <property type="entry name" value="CCP"/>
    <property type="match status" value="4"/>
</dbReference>
<dbReference type="Gene3D" id="3.30.200.20">
    <property type="entry name" value="Phosphorylase Kinase, domain 1"/>
    <property type="match status" value="1"/>
</dbReference>
<feature type="disulfide bond" evidence="9">
    <location>
        <begin position="289"/>
        <end position="316"/>
    </location>
</feature>
<dbReference type="OrthoDB" id="4062651at2759"/>
<dbReference type="InParanoid" id="A0A1X7U9H2"/>
<feature type="transmembrane region" description="Helical" evidence="12">
    <location>
        <begin position="1192"/>
        <end position="1222"/>
    </location>
</feature>
<dbReference type="Gene3D" id="1.10.510.10">
    <property type="entry name" value="Transferase(Phosphotransferase) domain 1"/>
    <property type="match status" value="3"/>
</dbReference>
<evidence type="ECO:0000256" key="2">
    <source>
        <dbReference type="ARBA" id="ARBA00022679"/>
    </source>
</evidence>
<evidence type="ECO:0000256" key="11">
    <source>
        <dbReference type="SAM" id="MobiDB-lite"/>
    </source>
</evidence>
<dbReference type="PANTHER" id="PTHR24416">
    <property type="entry name" value="TYROSINE-PROTEIN KINASE RECEPTOR"/>
    <property type="match status" value="1"/>
</dbReference>
<feature type="binding site" evidence="10">
    <location>
        <position position="567"/>
    </location>
    <ligand>
        <name>ATP</name>
        <dbReference type="ChEBI" id="CHEBI:30616"/>
    </ligand>
</feature>
<name>A0A1X7U9H2_AMPQE</name>
<dbReference type="Pfam" id="PF00084">
    <property type="entry name" value="Sushi"/>
    <property type="match status" value="4"/>
</dbReference>
<evidence type="ECO:0000256" key="5">
    <source>
        <dbReference type="ARBA" id="ARBA00022840"/>
    </source>
</evidence>
<feature type="chain" id="PRO_5012982366" description="Receptor protein-tyrosine kinase" evidence="13">
    <location>
        <begin position="22"/>
        <end position="2309"/>
    </location>
</feature>
<comment type="caution">
    <text evidence="9">Lacks conserved residue(s) required for the propagation of feature annotation.</text>
</comment>
<evidence type="ECO:0000259" key="14">
    <source>
        <dbReference type="PROSITE" id="PS50011"/>
    </source>
</evidence>
<feature type="disulfide bond" evidence="9">
    <location>
        <begin position="1067"/>
        <end position="1094"/>
    </location>
</feature>
<accession>A0A1X7U9H2</accession>
<dbReference type="GO" id="GO:0007169">
    <property type="term" value="P:cell surface receptor protein tyrosine kinase signaling pathway"/>
    <property type="evidence" value="ECO:0007669"/>
    <property type="project" value="TreeGrafter"/>
</dbReference>
<dbReference type="InterPro" id="IPR011009">
    <property type="entry name" value="Kinase-like_dom_sf"/>
</dbReference>
<evidence type="ECO:0000256" key="1">
    <source>
        <dbReference type="ARBA" id="ARBA00004167"/>
    </source>
</evidence>
<feature type="domain" description="Sushi" evidence="15">
    <location>
        <begin position="256"/>
        <end position="318"/>
    </location>
</feature>
<organism evidence="16">
    <name type="scientific">Amphimedon queenslandica</name>
    <name type="common">Sponge</name>
    <dbReference type="NCBI Taxonomy" id="400682"/>
    <lineage>
        <taxon>Eukaryota</taxon>
        <taxon>Metazoa</taxon>
        <taxon>Porifera</taxon>
        <taxon>Demospongiae</taxon>
        <taxon>Heteroscleromorpha</taxon>
        <taxon>Haplosclerida</taxon>
        <taxon>Niphatidae</taxon>
        <taxon>Amphimedon</taxon>
    </lineage>
</organism>
<evidence type="ECO:0000313" key="16">
    <source>
        <dbReference type="EnsemblMetazoa" id="Aqu2.1.24308_001"/>
    </source>
</evidence>
<sequence length="2309" mass="255850">MVYYVKYFCSIIAVICAVSSAYDEDECSIGRVYNPDTQKHISNIPTGWYLNLDSPLSCSGRLSTLMVRFYQPLNSGRYCIPWALWKPLENGTYQRVSNSDGSYCQYFDEAADEDDPELYTHDTTIQSYQRHLVERGLVIGVYIRSYETLSVVTNSSRIFESSGVCRATSGVTNASSVINCTVYGSGRLNLLLNVDIIDCGQPSPPANGSVTYGSTQYGSVITYACYSGYTLNGSLNNTCSSAGSWTAPTPTCQQLKHCPNITINNGSMRANNSMGRGPFYTGTIVLFTCDVGFRLSGSPRLVCRPDATWDNNTPTCIPNKTVIPPPSVTGFNSSNTIIMSSTVKSSPSVIVFNSSNTIIMSSTFKSSSTSMATVFTTLLSSASRASVSSSSSFMATSNNVISQNTVSVSVSPSNSVIPIINEPIFTRTQLIILIVACGLFTSAITAIIALVIVIMCRTRRKEGRNVSNNVSYFVEGREDLIYSDVYRAPQQAIALEERPHHEYEEPQTDITRYEEPARGKEDLYVQLDRIKVKKILLSDIELKDYLGSGQFGFVHKGIWKGSLVAVKSLRNETTDIDRVKFLQEAAIMGQFSHSNIVKLYGLVNEGDDNIMLVVELMPAGDLQKYLPSLRNNQSKEGLAESLLTYCKEICSGMLYLSKRGFVHRDLAARNILLTATNQCKIADFGMSRDVELEGYYVAQRGTMIPIKWTAPEALKFRKYSSASDVWSYGCVLYEIWSLGLKPFEHSHNKEVLDKLDKGYRMPPPSGCPYLMYKLMILCWHPEPSQRPSFPEISRFLLEQSNESLLHLPEGDIGTHPKAKQLGSSDLYAALIGSTAPCEVGVPHESSTLNIPRLASTSGPQVYLGLENPASCGGYLTNYTICYYNARSGRPVTEGELSIWEAGPELFDRFRVYDKIIESVLDLPFTTDNDTSCGIGPVVTPISNAPGPYPAREIVCMYYCLPETSTVLVKPGSVVGIVYTDGVKYNNRGQMLTRHTFQTAGTCVGNSLRFSLGDIVGVTCPLVPANTTTGLLAGAGIEPIYCPELSLQYGSINISGPYSYGTGIEYTCQTGFQLAGVSSQTCLSSGDWSDELPYCNVLNCTDPGVPSNGRRRGNHFTNGSLIEFICDNGFTLNGTSLIMCYRGNWSAPVPVCISNTPSPSSSSSSYLLPTTSNTIANTTASSSPSTTSDSNQFAYQFLTAIFITIILLIILVLASALVFLYAYRKCFRSKRRYTMTDPISYAQLDRPLLENDHLEEVSDEIYDKVKSDEGPVLPPRAAVMRFSNPGDTGGNYSEREGKATPVYGGAVPYRGATKPIFIERGGGPRGIYARRENKGQEYNHPPSVQSLPFPSPIGQGGGPGSRLSTQSFPANLGYGGHYEVYIPQDEDDDESPYWVPADFEDELYLQLDQIKVKKIPSAELNVMEILGSGQFAYVSRALWTKPEGESIEVAVKVLSDEADENDKIRFLQEAALMGQFTHTNVLTLHGVVSSEDTTIMIVIELMKGGDLRHWLMKRKREKSYQANILLNFCRQICLGMCYLSSRKFVHRDLAARNILVTHDNICKISDFGMSRDLTEDEDYYMAGEGGLIPVKWTAPESIKQHKYSSASDVWSYGCVMYEIWSLGRKPFDTLKNNETVKTVNSGRRLSPSPGCPKKMYEIMMKCWHPESKKRPSFNEIMLLLLKDDSTLLLIPDEDRLAHSEAGQLGAPLEAGDKLYTDLQSIEREKEEEGDKKEYAVNFTATNSNVINACQFGVPHEVTSYTVNRYGSSSGTQVYLGLENSASCGGYLRNYTICQLNRLFGRTMTPGNLSIWEPAIPFIDGLKAFSKIKSSDIQLPLAVNNTCGVNPTVTPLNPSTPLPAREIICFQYCFPENSAILVRPGSVPGITYPNVRNLDRSSSAYDYQPNQLQNPTLHSYTTMESQFGLRNSGRYESLKKVEQPYLQPPSIGTVSSPQGYYAMYETLTNNEGGDESYWAPANVEQELYNQLERIKVKRIPSVEIKVLELLGSGYFATVNRAMWLKPNGGEEEVAVKILSEKADNEEKIKFLQEAALMGQFKHTNVLTLHGVISTDANVMIVTELMKGGDLHHWLLKRKVEEEIAQEPTATPGILLNFCRQICLGMCYLSSRNFVHRDLAARNILVTHDNICKVSDFGMSRDLDEEEDYYLAGEGLPIPVKWTAPEAIKQRKYSSASDVWSYGCLMYEIWSLGHKPFAALKNSETLKTITTGKRLEPPPGCPRSMYEIMIKCWHPESKKRPAFNDVMLLLLKDDSTLLLIPDEDRLTHSEAGQLGAPLEAGDKLYTDLQSMYIDDA</sequence>
<keyword evidence="2" id="KW-0808">Transferase</keyword>
<dbReference type="FunFam" id="1.10.510.10:FF:000554">
    <property type="entry name" value="Predicted protein"/>
    <property type="match status" value="3"/>
</dbReference>
<dbReference type="InterPro" id="IPR008266">
    <property type="entry name" value="Tyr_kinase_AS"/>
</dbReference>
<keyword evidence="7 9" id="KW-1015">Disulfide bond</keyword>
<dbReference type="eggNOG" id="KOG0196">
    <property type="taxonomic scope" value="Eukaryota"/>
</dbReference>
<dbReference type="SUPFAM" id="SSF57535">
    <property type="entry name" value="Complement control module/SCR domain"/>
    <property type="match status" value="4"/>
</dbReference>
<evidence type="ECO:0008006" key="17">
    <source>
        <dbReference type="Google" id="ProtNLM"/>
    </source>
</evidence>
<proteinExistence type="predicted"/>
<evidence type="ECO:0000256" key="9">
    <source>
        <dbReference type="PROSITE-ProRule" id="PRU00302"/>
    </source>
</evidence>
<dbReference type="CDD" id="cd00192">
    <property type="entry name" value="PTKc"/>
    <property type="match status" value="3"/>
</dbReference>
<dbReference type="Pfam" id="PF07714">
    <property type="entry name" value="PK_Tyr_Ser-Thr"/>
    <property type="match status" value="3"/>
</dbReference>
<dbReference type="Gene3D" id="2.10.70.10">
    <property type="entry name" value="Complement Module, domain 1"/>
    <property type="match status" value="4"/>
</dbReference>
<dbReference type="InterPro" id="IPR035976">
    <property type="entry name" value="Sushi/SCR/CCP_sf"/>
</dbReference>
<protein>
    <recommendedName>
        <fullName evidence="17">Receptor protein-tyrosine kinase</fullName>
    </recommendedName>
</protein>
<feature type="region of interest" description="Disordered" evidence="11">
    <location>
        <begin position="1334"/>
        <end position="1365"/>
    </location>
</feature>
<feature type="transmembrane region" description="Helical" evidence="12">
    <location>
        <begin position="430"/>
        <end position="454"/>
    </location>
</feature>
<dbReference type="InterPro" id="IPR020635">
    <property type="entry name" value="Tyr_kinase_cat_dom"/>
</dbReference>
<keyword evidence="12" id="KW-0812">Transmembrane</keyword>
<dbReference type="PROSITE" id="PS00109">
    <property type="entry name" value="PROTEIN_KINASE_TYR"/>
    <property type="match status" value="3"/>
</dbReference>
<dbReference type="InterPro" id="IPR001245">
    <property type="entry name" value="Ser-Thr/Tyr_kinase_cat_dom"/>
</dbReference>
<evidence type="ECO:0000256" key="6">
    <source>
        <dbReference type="ARBA" id="ARBA00023137"/>
    </source>
</evidence>
<feature type="domain" description="Sushi" evidence="15">
    <location>
        <begin position="197"/>
        <end position="254"/>
    </location>
</feature>
<evidence type="ECO:0000256" key="10">
    <source>
        <dbReference type="PROSITE-ProRule" id="PRU10141"/>
    </source>
</evidence>
<evidence type="ECO:0000256" key="4">
    <source>
        <dbReference type="ARBA" id="ARBA00022777"/>
    </source>
</evidence>
<keyword evidence="4" id="KW-0418">Kinase</keyword>
<feature type="domain" description="Protein kinase" evidence="14">
    <location>
        <begin position="1419"/>
        <end position="1686"/>
    </location>
</feature>
<feature type="domain" description="Sushi" evidence="15">
    <location>
        <begin position="1039"/>
        <end position="1096"/>
    </location>
</feature>
<evidence type="ECO:0000259" key="15">
    <source>
        <dbReference type="PROSITE" id="PS50923"/>
    </source>
</evidence>
<dbReference type="SMART" id="SM00219">
    <property type="entry name" value="TyrKc"/>
    <property type="match status" value="3"/>
</dbReference>
<dbReference type="PANTHER" id="PTHR24416:SF539">
    <property type="entry name" value="RECEPTOR PROTEIN-TYROSINE KINASE"/>
    <property type="match status" value="1"/>
</dbReference>
<dbReference type="PROSITE" id="PS00107">
    <property type="entry name" value="PROTEIN_KINASE_ATP"/>
    <property type="match status" value="3"/>
</dbReference>
<feature type="binding site" evidence="10">
    <location>
        <position position="2030"/>
    </location>
    <ligand>
        <name>ATP</name>
        <dbReference type="ChEBI" id="CHEBI:30616"/>
    </ligand>
</feature>
<evidence type="ECO:0000256" key="12">
    <source>
        <dbReference type="SAM" id="Phobius"/>
    </source>
</evidence>
<dbReference type="PRINTS" id="PR00109">
    <property type="entry name" value="TYRKINASE"/>
</dbReference>
<keyword evidence="13" id="KW-0732">Signal</keyword>
<feature type="signal peptide" evidence="13">
    <location>
        <begin position="1"/>
        <end position="21"/>
    </location>
</feature>
<dbReference type="PROSITE" id="PS50923">
    <property type="entry name" value="SUSHI"/>
    <property type="match status" value="4"/>
</dbReference>
<dbReference type="GO" id="GO:0004714">
    <property type="term" value="F:transmembrane receptor protein tyrosine kinase activity"/>
    <property type="evidence" value="ECO:0007669"/>
    <property type="project" value="UniProtKB-EC"/>
</dbReference>
<dbReference type="InterPro" id="IPR000436">
    <property type="entry name" value="Sushi_SCR_CCP_dom"/>
</dbReference>
<dbReference type="EnsemblMetazoa" id="Aqu2.1.24308_001">
    <property type="protein sequence ID" value="Aqu2.1.24308_001"/>
    <property type="gene ID" value="Aqu2.1.24308"/>
</dbReference>
<evidence type="ECO:0000256" key="8">
    <source>
        <dbReference type="ARBA" id="ARBA00051243"/>
    </source>
</evidence>
<dbReference type="STRING" id="400682.A0A1X7U9H2"/>
<feature type="binding site" evidence="10">
    <location>
        <position position="1451"/>
    </location>
    <ligand>
        <name>ATP</name>
        <dbReference type="ChEBI" id="CHEBI:30616"/>
    </ligand>
</feature>
<dbReference type="InterPro" id="IPR000719">
    <property type="entry name" value="Prot_kinase_dom"/>
</dbReference>